<accession>A0A9P8ZX47</accession>
<dbReference type="AlphaFoldDB" id="A0A9P8ZX47"/>
<keyword evidence="1" id="KW-0732">Signal</keyword>
<organism evidence="2 3">
    <name type="scientific">Truncatella angustata</name>
    <dbReference type="NCBI Taxonomy" id="152316"/>
    <lineage>
        <taxon>Eukaryota</taxon>
        <taxon>Fungi</taxon>
        <taxon>Dikarya</taxon>
        <taxon>Ascomycota</taxon>
        <taxon>Pezizomycotina</taxon>
        <taxon>Sordariomycetes</taxon>
        <taxon>Xylariomycetidae</taxon>
        <taxon>Amphisphaeriales</taxon>
        <taxon>Sporocadaceae</taxon>
        <taxon>Truncatella</taxon>
    </lineage>
</organism>
<proteinExistence type="predicted"/>
<dbReference type="Proteomes" id="UP000758603">
    <property type="component" value="Unassembled WGS sequence"/>
</dbReference>
<feature type="signal peptide" evidence="1">
    <location>
        <begin position="1"/>
        <end position="20"/>
    </location>
</feature>
<name>A0A9P8ZX47_9PEZI</name>
<dbReference type="EMBL" id="JAGPXC010000004">
    <property type="protein sequence ID" value="KAH6654437.1"/>
    <property type="molecule type" value="Genomic_DNA"/>
</dbReference>
<dbReference type="RefSeq" id="XP_045958707.1">
    <property type="nucleotide sequence ID" value="XM_046102794.1"/>
</dbReference>
<gene>
    <name evidence="2" type="ORF">BKA67DRAFT_565168</name>
</gene>
<reference evidence="2" key="1">
    <citation type="journal article" date="2021" name="Nat. Commun.">
        <title>Genetic determinants of endophytism in the Arabidopsis root mycobiome.</title>
        <authorList>
            <person name="Mesny F."/>
            <person name="Miyauchi S."/>
            <person name="Thiergart T."/>
            <person name="Pickel B."/>
            <person name="Atanasova L."/>
            <person name="Karlsson M."/>
            <person name="Huettel B."/>
            <person name="Barry K.W."/>
            <person name="Haridas S."/>
            <person name="Chen C."/>
            <person name="Bauer D."/>
            <person name="Andreopoulos W."/>
            <person name="Pangilinan J."/>
            <person name="LaButti K."/>
            <person name="Riley R."/>
            <person name="Lipzen A."/>
            <person name="Clum A."/>
            <person name="Drula E."/>
            <person name="Henrissat B."/>
            <person name="Kohler A."/>
            <person name="Grigoriev I.V."/>
            <person name="Martin F.M."/>
            <person name="Hacquard S."/>
        </authorList>
    </citation>
    <scope>NUCLEOTIDE SEQUENCE</scope>
    <source>
        <strain evidence="2">MPI-SDFR-AT-0073</strain>
    </source>
</reference>
<dbReference type="GeneID" id="70131686"/>
<feature type="chain" id="PRO_5040125294" evidence="1">
    <location>
        <begin position="21"/>
        <end position="92"/>
    </location>
</feature>
<evidence type="ECO:0000313" key="3">
    <source>
        <dbReference type="Proteomes" id="UP000758603"/>
    </source>
</evidence>
<comment type="caution">
    <text evidence="2">The sequence shown here is derived from an EMBL/GenBank/DDBJ whole genome shotgun (WGS) entry which is preliminary data.</text>
</comment>
<evidence type="ECO:0000256" key="1">
    <source>
        <dbReference type="SAM" id="SignalP"/>
    </source>
</evidence>
<keyword evidence="3" id="KW-1185">Reference proteome</keyword>
<evidence type="ECO:0000313" key="2">
    <source>
        <dbReference type="EMBL" id="KAH6654437.1"/>
    </source>
</evidence>
<protein>
    <submittedName>
        <fullName evidence="2">Uncharacterized protein</fullName>
    </submittedName>
</protein>
<sequence length="92" mass="9869">MKSPQQLGLFMLAMVTQAFAYDSPEEAIGLTAVLIISSSIAAYSLCQLIGSETHDIWRCAPAALEAGAITAVAIPHCNWGDDVWAYTRRVIG</sequence>